<sequence>MKNFGQLGYIADDVDGDTPKKISFSLQWPGTPLWGICTVKAVAETIKDVFLLLCTGLRGYDCTVAIQKRTLEVL</sequence>
<evidence type="ECO:0000313" key="2">
    <source>
        <dbReference type="Proteomes" id="UP000265520"/>
    </source>
</evidence>
<dbReference type="Proteomes" id="UP000265520">
    <property type="component" value="Unassembled WGS sequence"/>
</dbReference>
<proteinExistence type="predicted"/>
<dbReference type="EMBL" id="LXQA010003442">
    <property type="protein sequence ID" value="MCH82277.1"/>
    <property type="molecule type" value="Genomic_DNA"/>
</dbReference>
<accession>A0A392M4E7</accession>
<dbReference type="AlphaFoldDB" id="A0A392M4E7"/>
<reference evidence="1 2" key="1">
    <citation type="journal article" date="2018" name="Front. Plant Sci.">
        <title>Red Clover (Trifolium pratense) and Zigzag Clover (T. medium) - A Picture of Genomic Similarities and Differences.</title>
        <authorList>
            <person name="Dluhosova J."/>
            <person name="Istvanek J."/>
            <person name="Nedelnik J."/>
            <person name="Repkova J."/>
        </authorList>
    </citation>
    <scope>NUCLEOTIDE SEQUENCE [LARGE SCALE GENOMIC DNA]</scope>
    <source>
        <strain evidence="2">cv. 10/8</strain>
        <tissue evidence="1">Leaf</tissue>
    </source>
</reference>
<comment type="caution">
    <text evidence="1">The sequence shown here is derived from an EMBL/GenBank/DDBJ whole genome shotgun (WGS) entry which is preliminary data.</text>
</comment>
<evidence type="ECO:0000313" key="1">
    <source>
        <dbReference type="EMBL" id="MCH82277.1"/>
    </source>
</evidence>
<gene>
    <name evidence="1" type="ORF">A2U01_0003079</name>
</gene>
<protein>
    <submittedName>
        <fullName evidence="1">Uncharacterized protein</fullName>
    </submittedName>
</protein>
<keyword evidence="2" id="KW-1185">Reference proteome</keyword>
<name>A0A392M4E7_9FABA</name>
<organism evidence="1 2">
    <name type="scientific">Trifolium medium</name>
    <dbReference type="NCBI Taxonomy" id="97028"/>
    <lineage>
        <taxon>Eukaryota</taxon>
        <taxon>Viridiplantae</taxon>
        <taxon>Streptophyta</taxon>
        <taxon>Embryophyta</taxon>
        <taxon>Tracheophyta</taxon>
        <taxon>Spermatophyta</taxon>
        <taxon>Magnoliopsida</taxon>
        <taxon>eudicotyledons</taxon>
        <taxon>Gunneridae</taxon>
        <taxon>Pentapetalae</taxon>
        <taxon>rosids</taxon>
        <taxon>fabids</taxon>
        <taxon>Fabales</taxon>
        <taxon>Fabaceae</taxon>
        <taxon>Papilionoideae</taxon>
        <taxon>50 kb inversion clade</taxon>
        <taxon>NPAAA clade</taxon>
        <taxon>Hologalegina</taxon>
        <taxon>IRL clade</taxon>
        <taxon>Trifolieae</taxon>
        <taxon>Trifolium</taxon>
    </lineage>
</organism>